<protein>
    <submittedName>
        <fullName evidence="1">Uncharacterized protein</fullName>
    </submittedName>
</protein>
<name>A0A0D9WJL2_9ORYZ</name>
<dbReference type="HOGENOM" id="CLU_1789680_0_0_1"/>
<sequence length="145" mass="16560">MNPVIRRTELRRWLMSPTAARTPPPPPPRHHYVGPDVVSGLASRSKPRFQFCPTAANIQQLLEWTQPRWDWRGSGNGNERSPALPVRLCAVYLVAEGSPAPAAGLFPLGMYGLWLRRGIAELQLRRTVNNHRMHNACNFYKYKYL</sequence>
<dbReference type="EnsemblPlants" id="LPERR05G21090.1">
    <property type="protein sequence ID" value="LPERR05G21090.1"/>
    <property type="gene ID" value="LPERR05G21090"/>
</dbReference>
<reference evidence="1" key="3">
    <citation type="submission" date="2015-04" db="UniProtKB">
        <authorList>
            <consortium name="EnsemblPlants"/>
        </authorList>
    </citation>
    <scope>IDENTIFICATION</scope>
</reference>
<reference evidence="2" key="2">
    <citation type="submission" date="2013-12" db="EMBL/GenBank/DDBJ databases">
        <authorList>
            <person name="Yu Y."/>
            <person name="Lee S."/>
            <person name="de Baynast K."/>
            <person name="Wissotski M."/>
            <person name="Liu L."/>
            <person name="Talag J."/>
            <person name="Goicoechea J."/>
            <person name="Angelova A."/>
            <person name="Jetty R."/>
            <person name="Kudrna D."/>
            <person name="Golser W."/>
            <person name="Rivera L."/>
            <person name="Zhang J."/>
            <person name="Wing R."/>
        </authorList>
    </citation>
    <scope>NUCLEOTIDE SEQUENCE</scope>
</reference>
<evidence type="ECO:0000313" key="1">
    <source>
        <dbReference type="EnsemblPlants" id="LPERR05G21090.1"/>
    </source>
</evidence>
<accession>A0A0D9WJL2</accession>
<dbReference type="AlphaFoldDB" id="A0A0D9WJL2"/>
<dbReference type="Gramene" id="LPERR05G21090.1">
    <property type="protein sequence ID" value="LPERR05G21090.1"/>
    <property type="gene ID" value="LPERR05G21090"/>
</dbReference>
<proteinExistence type="predicted"/>
<keyword evidence="2" id="KW-1185">Reference proteome</keyword>
<evidence type="ECO:0000313" key="2">
    <source>
        <dbReference type="Proteomes" id="UP000032180"/>
    </source>
</evidence>
<dbReference type="Proteomes" id="UP000032180">
    <property type="component" value="Chromosome 5"/>
</dbReference>
<organism evidence="1 2">
    <name type="scientific">Leersia perrieri</name>
    <dbReference type="NCBI Taxonomy" id="77586"/>
    <lineage>
        <taxon>Eukaryota</taxon>
        <taxon>Viridiplantae</taxon>
        <taxon>Streptophyta</taxon>
        <taxon>Embryophyta</taxon>
        <taxon>Tracheophyta</taxon>
        <taxon>Spermatophyta</taxon>
        <taxon>Magnoliopsida</taxon>
        <taxon>Liliopsida</taxon>
        <taxon>Poales</taxon>
        <taxon>Poaceae</taxon>
        <taxon>BOP clade</taxon>
        <taxon>Oryzoideae</taxon>
        <taxon>Oryzeae</taxon>
        <taxon>Oryzinae</taxon>
        <taxon>Leersia</taxon>
    </lineage>
</organism>
<reference evidence="1 2" key="1">
    <citation type="submission" date="2012-08" db="EMBL/GenBank/DDBJ databases">
        <title>Oryza genome evolution.</title>
        <authorList>
            <person name="Wing R.A."/>
        </authorList>
    </citation>
    <scope>NUCLEOTIDE SEQUENCE</scope>
</reference>